<gene>
    <name evidence="3" type="ORF">DY78_GL002196</name>
</gene>
<organism evidence="3 4">
    <name type="scientific">Lactiplantibacillus fabifermentans DSM 21115</name>
    <dbReference type="NCBI Taxonomy" id="1413187"/>
    <lineage>
        <taxon>Bacteria</taxon>
        <taxon>Bacillati</taxon>
        <taxon>Bacillota</taxon>
        <taxon>Bacilli</taxon>
        <taxon>Lactobacillales</taxon>
        <taxon>Lactobacillaceae</taxon>
        <taxon>Lactiplantibacillus</taxon>
    </lineage>
</organism>
<dbReference type="InterPro" id="IPR029052">
    <property type="entry name" value="Metallo-depent_PP-like"/>
</dbReference>
<evidence type="ECO:0000313" key="3">
    <source>
        <dbReference type="EMBL" id="KRO28679.1"/>
    </source>
</evidence>
<sequence length="423" mass="46150">MTEDFFVIVSFFDWRNHMKFLHAADLHLDTPFSGLSALPAPLQQRLIAAPAAALTKLVDLALAEHVDFVLLVGDLFDQASQSVQAQAQLLTQLERLNTAQIPVVLSFGNHDFQPDTASWPFPANVHAFGAQVETVTLTTAQQEKVAISGFSYDQRWVTTPMIDHYPLKNPTADYHIGMLHGQVGVVGDHYAPFSVSALLSKHYDYWALGHIHQRQALNEQPPVVYPGNIQGRHAGETGAKGCLIVTSDDQRRLTPTFHALTAITWRTWTPDLTGELNRADLLTALTSGMTTQGETGLQLISITLPATLQLTTAAELAWTQGALLAQLQANVDSQHVWPVAIQMASAPDATPLFGLDAAAWEAAGQQVVTSEKIAALADHLITTEFLNTALLEDMSPEAWRAQIMRLLADQYHLTTEGAATDAD</sequence>
<reference evidence="3 4" key="1">
    <citation type="journal article" date="2015" name="Genome Announc.">
        <title>Expanding the biotechnology potential of lactobacilli through comparative genomics of 213 strains and associated genera.</title>
        <authorList>
            <person name="Sun Z."/>
            <person name="Harris H.M."/>
            <person name="McCann A."/>
            <person name="Guo C."/>
            <person name="Argimon S."/>
            <person name="Zhang W."/>
            <person name="Yang X."/>
            <person name="Jeffery I.B."/>
            <person name="Cooney J.C."/>
            <person name="Kagawa T.F."/>
            <person name="Liu W."/>
            <person name="Song Y."/>
            <person name="Salvetti E."/>
            <person name="Wrobel A."/>
            <person name="Rasinkangas P."/>
            <person name="Parkhill J."/>
            <person name="Rea M.C."/>
            <person name="O'Sullivan O."/>
            <person name="Ritari J."/>
            <person name="Douillard F.P."/>
            <person name="Paul Ross R."/>
            <person name="Yang R."/>
            <person name="Briner A.E."/>
            <person name="Felis G.E."/>
            <person name="de Vos W.M."/>
            <person name="Barrangou R."/>
            <person name="Klaenhammer T.R."/>
            <person name="Caufield P.W."/>
            <person name="Cui Y."/>
            <person name="Zhang H."/>
            <person name="O'Toole P.W."/>
        </authorList>
    </citation>
    <scope>NUCLEOTIDE SEQUENCE [LARGE SCALE GENOMIC DNA]</scope>
    <source>
        <strain evidence="3 4">DSM 21115</strain>
    </source>
</reference>
<evidence type="ECO:0000256" key="1">
    <source>
        <dbReference type="ARBA" id="ARBA00022801"/>
    </source>
</evidence>
<dbReference type="GO" id="GO:0016787">
    <property type="term" value="F:hydrolase activity"/>
    <property type="evidence" value="ECO:0007669"/>
    <property type="project" value="UniProtKB-KW"/>
</dbReference>
<accession>A0A0R2NSN5</accession>
<dbReference type="PANTHER" id="PTHR30337">
    <property type="entry name" value="COMPONENT OF ATP-DEPENDENT DSDNA EXONUCLEASE"/>
    <property type="match status" value="1"/>
</dbReference>
<dbReference type="InterPro" id="IPR014576">
    <property type="entry name" value="Pesterase_YhaO"/>
</dbReference>
<comment type="caution">
    <text evidence="3">The sequence shown here is derived from an EMBL/GenBank/DDBJ whole genome shotgun (WGS) entry which is preliminary data.</text>
</comment>
<dbReference type="Gene3D" id="3.60.21.10">
    <property type="match status" value="1"/>
</dbReference>
<dbReference type="SUPFAM" id="SSF56300">
    <property type="entry name" value="Metallo-dependent phosphatases"/>
    <property type="match status" value="1"/>
</dbReference>
<feature type="domain" description="Calcineurin-like phosphoesterase" evidence="2">
    <location>
        <begin position="18"/>
        <end position="213"/>
    </location>
</feature>
<dbReference type="Proteomes" id="UP000050920">
    <property type="component" value="Unassembled WGS sequence"/>
</dbReference>
<proteinExistence type="predicted"/>
<dbReference type="CDD" id="cd00840">
    <property type="entry name" value="MPP_Mre11_N"/>
    <property type="match status" value="1"/>
</dbReference>
<dbReference type="InterPro" id="IPR004843">
    <property type="entry name" value="Calcineurin-like_PHP"/>
</dbReference>
<dbReference type="Pfam" id="PF00149">
    <property type="entry name" value="Metallophos"/>
    <property type="match status" value="1"/>
</dbReference>
<dbReference type="PANTHER" id="PTHR30337:SF7">
    <property type="entry name" value="PHOSPHOESTERASE"/>
    <property type="match status" value="1"/>
</dbReference>
<dbReference type="AlphaFoldDB" id="A0A0R2NSN5"/>
<keyword evidence="1" id="KW-0378">Hydrolase</keyword>
<dbReference type="EMBL" id="AYGX02000035">
    <property type="protein sequence ID" value="KRO28679.1"/>
    <property type="molecule type" value="Genomic_DNA"/>
</dbReference>
<dbReference type="InterPro" id="IPR041796">
    <property type="entry name" value="Mre11_N"/>
</dbReference>
<protein>
    <submittedName>
        <fullName evidence="3">Phosphoesterase</fullName>
    </submittedName>
</protein>
<dbReference type="InterPro" id="IPR050535">
    <property type="entry name" value="DNA_Repair-Maintenance_Comp"/>
</dbReference>
<dbReference type="PIRSF" id="PIRSF033091">
    <property type="entry name" value="Pesterase_YhaO"/>
    <property type="match status" value="1"/>
</dbReference>
<name>A0A0R2NSN5_9LACO</name>
<evidence type="ECO:0000259" key="2">
    <source>
        <dbReference type="Pfam" id="PF00149"/>
    </source>
</evidence>
<keyword evidence="4" id="KW-1185">Reference proteome</keyword>
<evidence type="ECO:0000313" key="4">
    <source>
        <dbReference type="Proteomes" id="UP000050920"/>
    </source>
</evidence>